<evidence type="ECO:0000313" key="1">
    <source>
        <dbReference type="EMBL" id="OJA10329.1"/>
    </source>
</evidence>
<reference evidence="1 2" key="1">
    <citation type="submission" date="2016-03" db="EMBL/GenBank/DDBJ databases">
        <title>Comparative genomics of the ectomycorrhizal sister species Rhizopogon vinicolor and Rhizopogon vesiculosus (Basidiomycota: Boletales) reveals a divergence of the mating type B locus.</title>
        <authorList>
            <person name="Mujic A.B."/>
            <person name="Kuo A."/>
            <person name="Tritt A."/>
            <person name="Lipzen A."/>
            <person name="Chen C."/>
            <person name="Johnson J."/>
            <person name="Sharma A."/>
            <person name="Barry K."/>
            <person name="Grigoriev I.V."/>
            <person name="Spatafora J.W."/>
        </authorList>
    </citation>
    <scope>NUCLEOTIDE SEQUENCE [LARGE SCALE GENOMIC DNA]</scope>
    <source>
        <strain evidence="1 2">AM-OR11-056</strain>
    </source>
</reference>
<gene>
    <name evidence="1" type="ORF">AZE42_09741</name>
</gene>
<evidence type="ECO:0000313" key="2">
    <source>
        <dbReference type="Proteomes" id="UP000183567"/>
    </source>
</evidence>
<dbReference type="EMBL" id="LVVM01005528">
    <property type="protein sequence ID" value="OJA10329.1"/>
    <property type="molecule type" value="Genomic_DNA"/>
</dbReference>
<comment type="caution">
    <text evidence="1">The sequence shown here is derived from an EMBL/GenBank/DDBJ whole genome shotgun (WGS) entry which is preliminary data.</text>
</comment>
<name>A0A1J8Q9N1_9AGAM</name>
<dbReference type="Proteomes" id="UP000183567">
    <property type="component" value="Unassembled WGS sequence"/>
</dbReference>
<proteinExistence type="predicted"/>
<accession>A0A1J8Q9N1</accession>
<keyword evidence="2" id="KW-1185">Reference proteome</keyword>
<protein>
    <submittedName>
        <fullName evidence="1">Uncharacterized protein</fullName>
    </submittedName>
</protein>
<sequence>MNPYLHHHSRERLLSQHPAVPLAPLFNDADTSCSLAVRALPSVK</sequence>
<dbReference type="AlphaFoldDB" id="A0A1J8Q9N1"/>
<organism evidence="1 2">
    <name type="scientific">Rhizopogon vesiculosus</name>
    <dbReference type="NCBI Taxonomy" id="180088"/>
    <lineage>
        <taxon>Eukaryota</taxon>
        <taxon>Fungi</taxon>
        <taxon>Dikarya</taxon>
        <taxon>Basidiomycota</taxon>
        <taxon>Agaricomycotina</taxon>
        <taxon>Agaricomycetes</taxon>
        <taxon>Agaricomycetidae</taxon>
        <taxon>Boletales</taxon>
        <taxon>Suillineae</taxon>
        <taxon>Rhizopogonaceae</taxon>
        <taxon>Rhizopogon</taxon>
    </lineage>
</organism>